<dbReference type="AlphaFoldDB" id="A0A9W9S451"/>
<organism evidence="1 2">
    <name type="scientific">Penicillium cataractarum</name>
    <dbReference type="NCBI Taxonomy" id="2100454"/>
    <lineage>
        <taxon>Eukaryota</taxon>
        <taxon>Fungi</taxon>
        <taxon>Dikarya</taxon>
        <taxon>Ascomycota</taxon>
        <taxon>Pezizomycotina</taxon>
        <taxon>Eurotiomycetes</taxon>
        <taxon>Eurotiomycetidae</taxon>
        <taxon>Eurotiales</taxon>
        <taxon>Aspergillaceae</taxon>
        <taxon>Penicillium</taxon>
    </lineage>
</organism>
<dbReference type="OrthoDB" id="4306265at2759"/>
<name>A0A9W9S451_9EURO</name>
<evidence type="ECO:0000313" key="2">
    <source>
        <dbReference type="Proteomes" id="UP001147782"/>
    </source>
</evidence>
<evidence type="ECO:0000313" key="1">
    <source>
        <dbReference type="EMBL" id="KAJ5371312.1"/>
    </source>
</evidence>
<comment type="caution">
    <text evidence="1">The sequence shown here is derived from an EMBL/GenBank/DDBJ whole genome shotgun (WGS) entry which is preliminary data.</text>
</comment>
<proteinExistence type="predicted"/>
<dbReference type="RefSeq" id="XP_056555746.1">
    <property type="nucleotide sequence ID" value="XM_056700333.1"/>
</dbReference>
<gene>
    <name evidence="1" type="ORF">N7496_007404</name>
</gene>
<sequence length="180" mass="20894">MPSVTDAVHEAYNAGIFEGNRHSLYRDIFKWSQELRRGDRVHMNIAAKLDDFAEGWRTGQLEEIKRMNPESKMDARNNTCQKVGRLCDAMNRVADILRRQLAIEVDVADLLVAISVHVGRCRYFCSSTSVPDPYADGLDVFAKKEHELWWKTHRSRFVREISTSLMESMNCRCYRCVFTN</sequence>
<dbReference type="GeneID" id="81439512"/>
<protein>
    <submittedName>
        <fullName evidence="1">Uncharacterized protein</fullName>
    </submittedName>
</protein>
<reference evidence="1" key="1">
    <citation type="submission" date="2022-11" db="EMBL/GenBank/DDBJ databases">
        <authorList>
            <person name="Petersen C."/>
        </authorList>
    </citation>
    <scope>NUCLEOTIDE SEQUENCE</scope>
    <source>
        <strain evidence="1">IBT 29864</strain>
    </source>
</reference>
<dbReference type="Proteomes" id="UP001147782">
    <property type="component" value="Unassembled WGS sequence"/>
</dbReference>
<reference evidence="1" key="2">
    <citation type="journal article" date="2023" name="IMA Fungus">
        <title>Comparative genomic study of the Penicillium genus elucidates a diverse pangenome and 15 lateral gene transfer events.</title>
        <authorList>
            <person name="Petersen C."/>
            <person name="Sorensen T."/>
            <person name="Nielsen M.R."/>
            <person name="Sondergaard T.E."/>
            <person name="Sorensen J.L."/>
            <person name="Fitzpatrick D.A."/>
            <person name="Frisvad J.C."/>
            <person name="Nielsen K.L."/>
        </authorList>
    </citation>
    <scope>NUCLEOTIDE SEQUENCE</scope>
    <source>
        <strain evidence="1">IBT 29864</strain>
    </source>
</reference>
<accession>A0A9W9S451</accession>
<keyword evidence="2" id="KW-1185">Reference proteome</keyword>
<dbReference type="EMBL" id="JAPZBS010000005">
    <property type="protein sequence ID" value="KAJ5371312.1"/>
    <property type="molecule type" value="Genomic_DNA"/>
</dbReference>